<protein>
    <submittedName>
        <fullName evidence="1">Uncharacterized protein</fullName>
    </submittedName>
</protein>
<evidence type="ECO:0000313" key="1">
    <source>
        <dbReference type="EMBL" id="HDS10872.1"/>
    </source>
</evidence>
<name>A0A7C1IIN4_9CREN</name>
<proteinExistence type="predicted"/>
<comment type="caution">
    <text evidence="1">The sequence shown here is derived from an EMBL/GenBank/DDBJ whole genome shotgun (WGS) entry which is preliminary data.</text>
</comment>
<organism evidence="1">
    <name type="scientific">Fervidicoccus fontis</name>
    <dbReference type="NCBI Taxonomy" id="683846"/>
    <lineage>
        <taxon>Archaea</taxon>
        <taxon>Thermoproteota</taxon>
        <taxon>Thermoprotei</taxon>
        <taxon>Fervidicoccales</taxon>
        <taxon>Fervidicoccaceae</taxon>
        <taxon>Fervidicoccus</taxon>
    </lineage>
</organism>
<dbReference type="AlphaFoldDB" id="A0A7C1IIN4"/>
<gene>
    <name evidence="1" type="ORF">ENO04_04580</name>
</gene>
<reference evidence="1" key="1">
    <citation type="journal article" date="2020" name="mSystems">
        <title>Genome- and Community-Level Interaction Insights into Carbon Utilization and Element Cycling Functions of Hydrothermarchaeota in Hydrothermal Sediment.</title>
        <authorList>
            <person name="Zhou Z."/>
            <person name="Liu Y."/>
            <person name="Xu W."/>
            <person name="Pan J."/>
            <person name="Luo Z.H."/>
            <person name="Li M."/>
        </authorList>
    </citation>
    <scope>NUCLEOTIDE SEQUENCE [LARGE SCALE GENOMIC DNA]</scope>
    <source>
        <strain evidence="1">SpSt-123</strain>
    </source>
</reference>
<dbReference type="EMBL" id="DSDY01000141">
    <property type="protein sequence ID" value="HDS10872.1"/>
    <property type="molecule type" value="Genomic_DNA"/>
</dbReference>
<sequence>MVILTSSKKDEPIYIHGYRLTFIRDNGGEIIGVLIEGPRLGRPVYIPKSSPVKAKLPETIKKALKKEGFNVE</sequence>
<accession>A0A7C1IIN4</accession>